<accession>A0A1B7NXP7</accession>
<organism evidence="2 3">
    <name type="scientific">Emergomyces africanus</name>
    <dbReference type="NCBI Taxonomy" id="1955775"/>
    <lineage>
        <taxon>Eukaryota</taxon>
        <taxon>Fungi</taxon>
        <taxon>Dikarya</taxon>
        <taxon>Ascomycota</taxon>
        <taxon>Pezizomycotina</taxon>
        <taxon>Eurotiomycetes</taxon>
        <taxon>Eurotiomycetidae</taxon>
        <taxon>Onygenales</taxon>
        <taxon>Ajellomycetaceae</taxon>
        <taxon>Emergomyces</taxon>
    </lineage>
</organism>
<evidence type="ECO:0000256" key="1">
    <source>
        <dbReference type="SAM" id="MobiDB-lite"/>
    </source>
</evidence>
<evidence type="ECO:0000313" key="2">
    <source>
        <dbReference type="EMBL" id="OAX81546.1"/>
    </source>
</evidence>
<feature type="compositionally biased region" description="Basic and acidic residues" evidence="1">
    <location>
        <begin position="105"/>
        <end position="145"/>
    </location>
</feature>
<reference evidence="2 3" key="1">
    <citation type="submission" date="2015-07" db="EMBL/GenBank/DDBJ databases">
        <title>Emmonsia species relationships and genome sequence.</title>
        <authorList>
            <person name="Cuomo C.A."/>
            <person name="Schwartz I.S."/>
            <person name="Kenyon C."/>
            <person name="de Hoog G.S."/>
            <person name="Govender N.P."/>
            <person name="Botha A."/>
            <person name="Moreno L."/>
            <person name="de Vries M."/>
            <person name="Munoz J.F."/>
            <person name="Stielow J.B."/>
        </authorList>
    </citation>
    <scope>NUCLEOTIDE SEQUENCE [LARGE SCALE GENOMIC DNA]</scope>
    <source>
        <strain evidence="2 3">CBS 136260</strain>
    </source>
</reference>
<dbReference type="OrthoDB" id="3827557at2759"/>
<protein>
    <submittedName>
        <fullName evidence="2">Uncharacterized protein</fullName>
    </submittedName>
</protein>
<feature type="compositionally biased region" description="Low complexity" evidence="1">
    <location>
        <begin position="77"/>
        <end position="89"/>
    </location>
</feature>
<comment type="caution">
    <text evidence="2">The sequence shown here is derived from an EMBL/GenBank/DDBJ whole genome shotgun (WGS) entry which is preliminary data.</text>
</comment>
<keyword evidence="3" id="KW-1185">Reference proteome</keyword>
<feature type="region of interest" description="Disordered" evidence="1">
    <location>
        <begin position="77"/>
        <end position="151"/>
    </location>
</feature>
<evidence type="ECO:0000313" key="3">
    <source>
        <dbReference type="Proteomes" id="UP000091918"/>
    </source>
</evidence>
<dbReference type="AlphaFoldDB" id="A0A1B7NXP7"/>
<dbReference type="PANTHER" id="PTHR39609">
    <property type="entry name" value="RFEG-RELATED"/>
    <property type="match status" value="1"/>
</dbReference>
<proteinExistence type="predicted"/>
<dbReference type="PANTHER" id="PTHR39609:SF2">
    <property type="entry name" value="TRANSCRIPTION FACTOR RFEG"/>
    <property type="match status" value="1"/>
</dbReference>
<dbReference type="EMBL" id="LGUA01000456">
    <property type="protein sequence ID" value="OAX81546.1"/>
    <property type="molecule type" value="Genomic_DNA"/>
</dbReference>
<sequence length="151" mass="17622">MSQPQQYWLPGYGLSRHVIVSQIQVFLGPASSARPFSFQGREGFLITGTRLTRQQIEDLAEMSLEYEKGAALRMAHNNFNSNNNNNNNNGKSAQYINELINVGGRDLEREPPADRKDSRERESERQNQRRSERQSDRYVPSDRRTWQYQSW</sequence>
<dbReference type="Proteomes" id="UP000091918">
    <property type="component" value="Unassembled WGS sequence"/>
</dbReference>
<gene>
    <name evidence="2" type="ORF">ACJ72_04112</name>
</gene>
<name>A0A1B7NXP7_9EURO</name>